<dbReference type="Proteomes" id="UP001609176">
    <property type="component" value="Unassembled WGS sequence"/>
</dbReference>
<sequence length="310" mass="32869">GVVFLSHWVESSRFPRTLSGIERVQHEGSRPEDDAEDVGPRGTAWSDDGYGINKLFKSLNPIDIQNQIAPITSTLSVLDNFHSQIAAITSTLGVLDNFHSQIAPITSTLGVLDNFHSQIAPITSTLGVLDNFHSQIAPITSTLGVLDNFQLPLTPLMPQAVFGDVNRLVPAIGLGSQPYIANVLAGMSGQFAANMRLFTPTAAMLGSTFAHLNSLADTLQGRVGSLIGNWAMLSNLGHRIAEIALSAALKARAAVLRGDNDEVSRFALTWLGIKNVTRLVIEAVKAALLDASWLDVGGGAGALPPRVGHA</sequence>
<protein>
    <submittedName>
        <fullName evidence="2">Uncharacterized protein</fullName>
    </submittedName>
</protein>
<gene>
    <name evidence="2" type="ORF">ACHIPV_30355</name>
</gene>
<feature type="non-terminal residue" evidence="2">
    <location>
        <position position="1"/>
    </location>
</feature>
<proteinExistence type="predicted"/>
<evidence type="ECO:0000313" key="2">
    <source>
        <dbReference type="EMBL" id="MFH5246115.1"/>
    </source>
</evidence>
<feature type="region of interest" description="Disordered" evidence="1">
    <location>
        <begin position="23"/>
        <end position="45"/>
    </location>
</feature>
<name>A0ABW7KVW5_9NOCA</name>
<evidence type="ECO:0000256" key="1">
    <source>
        <dbReference type="SAM" id="MobiDB-lite"/>
    </source>
</evidence>
<feature type="compositionally biased region" description="Basic and acidic residues" evidence="1">
    <location>
        <begin position="23"/>
        <end position="32"/>
    </location>
</feature>
<reference evidence="2 3" key="1">
    <citation type="submission" date="2024-10" db="EMBL/GenBank/DDBJ databases">
        <authorList>
            <person name="Riesco R."/>
        </authorList>
    </citation>
    <scope>NUCLEOTIDE SEQUENCE [LARGE SCALE GENOMIC DNA]</scope>
    <source>
        <strain evidence="2 3">NCIMB 15448</strain>
    </source>
</reference>
<accession>A0ABW7KVW5</accession>
<evidence type="ECO:0000313" key="3">
    <source>
        <dbReference type="Proteomes" id="UP001609176"/>
    </source>
</evidence>
<organism evidence="2 3">
    <name type="scientific">Antrihabitans spumae</name>
    <dbReference type="NCBI Taxonomy" id="3373370"/>
    <lineage>
        <taxon>Bacteria</taxon>
        <taxon>Bacillati</taxon>
        <taxon>Actinomycetota</taxon>
        <taxon>Actinomycetes</taxon>
        <taxon>Mycobacteriales</taxon>
        <taxon>Nocardiaceae</taxon>
        <taxon>Antrihabitans</taxon>
    </lineage>
</organism>
<dbReference type="EMBL" id="JBIMSP010000178">
    <property type="protein sequence ID" value="MFH5246115.1"/>
    <property type="molecule type" value="Genomic_DNA"/>
</dbReference>
<comment type="caution">
    <text evidence="2">The sequence shown here is derived from an EMBL/GenBank/DDBJ whole genome shotgun (WGS) entry which is preliminary data.</text>
</comment>